<name>A0A0C9TUC7_SPHS4</name>
<dbReference type="EMBL" id="KN837206">
    <property type="protein sequence ID" value="KIJ33943.1"/>
    <property type="molecule type" value="Genomic_DNA"/>
</dbReference>
<dbReference type="Proteomes" id="UP000054279">
    <property type="component" value="Unassembled WGS sequence"/>
</dbReference>
<accession>A0A0C9TUC7</accession>
<sequence length="155" mass="17551">MRFLDDNWQAVAESIIILPQNLFSNLIFLDVSIIGNISEESYRTLVEVSLFVKELYLSACWPDNCGFATEVCGYSLPVYDDMDGFKIETLPEGLLCTIVLDGAMIYERMPAGQWVMTLDPLQTTDQKELEVKYGAKEVAREANRLCVGVIFQSYQ</sequence>
<evidence type="ECO:0000313" key="1">
    <source>
        <dbReference type="EMBL" id="KIJ33943.1"/>
    </source>
</evidence>
<evidence type="ECO:0000313" key="2">
    <source>
        <dbReference type="Proteomes" id="UP000054279"/>
    </source>
</evidence>
<gene>
    <name evidence="1" type="ORF">M422DRAFT_264082</name>
</gene>
<dbReference type="AlphaFoldDB" id="A0A0C9TUC7"/>
<dbReference type="HOGENOM" id="CLU_1696601_0_0_1"/>
<protein>
    <submittedName>
        <fullName evidence="1">Uncharacterized protein</fullName>
    </submittedName>
</protein>
<reference evidence="1 2" key="1">
    <citation type="submission" date="2014-06" db="EMBL/GenBank/DDBJ databases">
        <title>Evolutionary Origins and Diversification of the Mycorrhizal Mutualists.</title>
        <authorList>
            <consortium name="DOE Joint Genome Institute"/>
            <consortium name="Mycorrhizal Genomics Consortium"/>
            <person name="Kohler A."/>
            <person name="Kuo A."/>
            <person name="Nagy L.G."/>
            <person name="Floudas D."/>
            <person name="Copeland A."/>
            <person name="Barry K.W."/>
            <person name="Cichocki N."/>
            <person name="Veneault-Fourrey C."/>
            <person name="LaButti K."/>
            <person name="Lindquist E.A."/>
            <person name="Lipzen A."/>
            <person name="Lundell T."/>
            <person name="Morin E."/>
            <person name="Murat C."/>
            <person name="Riley R."/>
            <person name="Ohm R."/>
            <person name="Sun H."/>
            <person name="Tunlid A."/>
            <person name="Henrissat B."/>
            <person name="Grigoriev I.V."/>
            <person name="Hibbett D.S."/>
            <person name="Martin F."/>
        </authorList>
    </citation>
    <scope>NUCLEOTIDE SEQUENCE [LARGE SCALE GENOMIC DNA]</scope>
    <source>
        <strain evidence="1 2">SS14</strain>
    </source>
</reference>
<keyword evidence="2" id="KW-1185">Reference proteome</keyword>
<proteinExistence type="predicted"/>
<organism evidence="1 2">
    <name type="scientific">Sphaerobolus stellatus (strain SS14)</name>
    <dbReference type="NCBI Taxonomy" id="990650"/>
    <lineage>
        <taxon>Eukaryota</taxon>
        <taxon>Fungi</taxon>
        <taxon>Dikarya</taxon>
        <taxon>Basidiomycota</taxon>
        <taxon>Agaricomycotina</taxon>
        <taxon>Agaricomycetes</taxon>
        <taxon>Phallomycetidae</taxon>
        <taxon>Geastrales</taxon>
        <taxon>Sphaerobolaceae</taxon>
        <taxon>Sphaerobolus</taxon>
    </lineage>
</organism>